<keyword evidence="6" id="KW-0539">Nucleus</keyword>
<comment type="caution">
    <text evidence="10">The sequence shown here is derived from an EMBL/GenBank/DDBJ whole genome shotgun (WGS) entry which is preliminary data.</text>
</comment>
<evidence type="ECO:0000256" key="6">
    <source>
        <dbReference type="ARBA" id="ARBA00023242"/>
    </source>
</evidence>
<dbReference type="CDD" id="cd00067">
    <property type="entry name" value="GAL4"/>
    <property type="match status" value="1"/>
</dbReference>
<dbReference type="GO" id="GO:0000981">
    <property type="term" value="F:DNA-binding transcription factor activity, RNA polymerase II-specific"/>
    <property type="evidence" value="ECO:0007669"/>
    <property type="project" value="InterPro"/>
</dbReference>
<evidence type="ECO:0000256" key="7">
    <source>
        <dbReference type="PROSITE-ProRule" id="PRU00042"/>
    </source>
</evidence>
<dbReference type="GO" id="GO:0006351">
    <property type="term" value="P:DNA-templated transcription"/>
    <property type="evidence" value="ECO:0007669"/>
    <property type="project" value="InterPro"/>
</dbReference>
<protein>
    <recommendedName>
        <fullName evidence="12">Transcription factor</fullName>
    </recommendedName>
</protein>
<dbReference type="PROSITE" id="PS50048">
    <property type="entry name" value="ZN2_CY6_FUNGAL_2"/>
    <property type="match status" value="1"/>
</dbReference>
<name>A0AAJ0LXU9_9PEZI</name>
<keyword evidence="11" id="KW-1185">Reference proteome</keyword>
<evidence type="ECO:0000313" key="10">
    <source>
        <dbReference type="EMBL" id="KAK3301711.1"/>
    </source>
</evidence>
<dbReference type="GO" id="GO:0000785">
    <property type="term" value="C:chromatin"/>
    <property type="evidence" value="ECO:0007669"/>
    <property type="project" value="TreeGrafter"/>
</dbReference>
<dbReference type="GO" id="GO:0000978">
    <property type="term" value="F:RNA polymerase II cis-regulatory region sequence-specific DNA binding"/>
    <property type="evidence" value="ECO:0007669"/>
    <property type="project" value="InterPro"/>
</dbReference>
<dbReference type="AlphaFoldDB" id="A0AAJ0LXU9"/>
<dbReference type="InterPro" id="IPR036236">
    <property type="entry name" value="Znf_C2H2_sf"/>
</dbReference>
<dbReference type="SMART" id="SM00355">
    <property type="entry name" value="ZnF_C2H2"/>
    <property type="match status" value="2"/>
</dbReference>
<comment type="subcellular location">
    <subcellularLocation>
        <location evidence="1">Nucleus</location>
    </subcellularLocation>
</comment>
<dbReference type="RefSeq" id="XP_062717491.1">
    <property type="nucleotide sequence ID" value="XM_062870072.1"/>
</dbReference>
<dbReference type="PANTHER" id="PTHR40626:SF1">
    <property type="entry name" value="TRANSCRIPTION FACTOR WITH C2H2 AND ZN(2)-CYS(6) DNA BINDING DOMAIN (EUROFUNG)"/>
    <property type="match status" value="1"/>
</dbReference>
<dbReference type="PROSITE" id="PS00028">
    <property type="entry name" value="ZINC_FINGER_C2H2_1"/>
    <property type="match status" value="1"/>
</dbReference>
<evidence type="ECO:0008006" key="12">
    <source>
        <dbReference type="Google" id="ProtNLM"/>
    </source>
</evidence>
<dbReference type="SMART" id="SM00066">
    <property type="entry name" value="GAL4"/>
    <property type="match status" value="1"/>
</dbReference>
<dbReference type="Gene3D" id="3.30.160.60">
    <property type="entry name" value="Classic Zinc Finger"/>
    <property type="match status" value="1"/>
</dbReference>
<keyword evidence="4 7" id="KW-0863">Zinc-finger</keyword>
<organism evidence="10 11">
    <name type="scientific">Chaetomium strumarium</name>
    <dbReference type="NCBI Taxonomy" id="1170767"/>
    <lineage>
        <taxon>Eukaryota</taxon>
        <taxon>Fungi</taxon>
        <taxon>Dikarya</taxon>
        <taxon>Ascomycota</taxon>
        <taxon>Pezizomycotina</taxon>
        <taxon>Sordariomycetes</taxon>
        <taxon>Sordariomycetidae</taxon>
        <taxon>Sordariales</taxon>
        <taxon>Chaetomiaceae</taxon>
        <taxon>Chaetomium</taxon>
    </lineage>
</organism>
<evidence type="ECO:0000256" key="2">
    <source>
        <dbReference type="ARBA" id="ARBA00022723"/>
    </source>
</evidence>
<evidence type="ECO:0000256" key="1">
    <source>
        <dbReference type="ARBA" id="ARBA00004123"/>
    </source>
</evidence>
<evidence type="ECO:0000259" key="9">
    <source>
        <dbReference type="PROSITE" id="PS50157"/>
    </source>
</evidence>
<dbReference type="InterPro" id="IPR013087">
    <property type="entry name" value="Znf_C2H2_type"/>
</dbReference>
<dbReference type="Proteomes" id="UP001273166">
    <property type="component" value="Unassembled WGS sequence"/>
</dbReference>
<dbReference type="Pfam" id="PF00172">
    <property type="entry name" value="Zn_clus"/>
    <property type="match status" value="1"/>
</dbReference>
<dbReference type="Pfam" id="PF04082">
    <property type="entry name" value="Fungal_trans"/>
    <property type="match status" value="1"/>
</dbReference>
<sequence length="653" mass="73441">MPPPQAVSFRCDTCGRQYQHSSHLRRHEATHSDPQRFPCVHCGKQFRRRDVLRKHHYSCPKNNNPGDVPPPARRGMKPRACDRCFRSKVSCNGSAPCARCASRQVTCTYTRVHVDDTSLPTSTAPATAAQSPDSDKTKIPVSFLLSFTNPEAGSMYEVFLNEPYPNEDAGGVEFQAEQQPPDTGLGHDGMIGEVSFFPMFFNQLFAEPFPDLSSSFPSTDTTTTNIIITTPPPFSETLDPAFAPLISDLESLHHTLVTSATSTYDGTFDSALAKQVFTLSNREAFVAAYFCHTHRELPFVHRPSFAADTCAPALLLAVCLCGAQYCAPRDSVLAVPRFFRIADEYVFRVLEAQVVRYEERRRRIGSTSGRGGGSEDEREREEERELYDTLRGALLIHGLLFMINDTPARKRNLLVRRPALVDAVRRVGFTSARQTQEGGEMPDWSVFVRDETRIRIAMWTILADWQQTGLFHIPGLMTVHEMTGDMPCSTELWEARDAAEFEALVAAKGKGCWRRSASLRDCMDALMAESWSGMCRFPLKDLSPMDLHILTFAFHSIIGTARFMSLLQTSIPALRRATDRWQELWRAVTAQLDAEQLRMSGIVRHSGEFCWLAKAFLEQALAGKDRTTPYFQRIGHDTPKELHEMLQELRGAQ</sequence>
<feature type="domain" description="Zn(2)-C6 fungal-type" evidence="8">
    <location>
        <begin position="80"/>
        <end position="109"/>
    </location>
</feature>
<dbReference type="Gene3D" id="4.10.240.10">
    <property type="entry name" value="Zn(2)-C6 fungal-type DNA-binding domain"/>
    <property type="match status" value="1"/>
</dbReference>
<keyword evidence="3" id="KW-0677">Repeat</keyword>
<dbReference type="InterPro" id="IPR007219">
    <property type="entry name" value="XnlR_reg_dom"/>
</dbReference>
<keyword evidence="2" id="KW-0479">Metal-binding</keyword>
<dbReference type="InterPro" id="IPR001138">
    <property type="entry name" value="Zn2Cys6_DnaBD"/>
</dbReference>
<dbReference type="PANTHER" id="PTHR40626">
    <property type="entry name" value="MIP31509P"/>
    <property type="match status" value="1"/>
</dbReference>
<reference evidence="10" key="2">
    <citation type="submission" date="2023-06" db="EMBL/GenBank/DDBJ databases">
        <authorList>
            <consortium name="Lawrence Berkeley National Laboratory"/>
            <person name="Mondo S.J."/>
            <person name="Hensen N."/>
            <person name="Bonometti L."/>
            <person name="Westerberg I."/>
            <person name="Brannstrom I.O."/>
            <person name="Guillou S."/>
            <person name="Cros-Aarteil S."/>
            <person name="Calhoun S."/>
            <person name="Haridas S."/>
            <person name="Kuo A."/>
            <person name="Pangilinan J."/>
            <person name="Riley R."/>
            <person name="Labutti K."/>
            <person name="Andreopoulos B."/>
            <person name="Lipzen A."/>
            <person name="Chen C."/>
            <person name="Yanf M."/>
            <person name="Daum C."/>
            <person name="Ng V."/>
            <person name="Clum A."/>
            <person name="Steindorff A."/>
            <person name="Ohm R."/>
            <person name="Martin F."/>
            <person name="Silar P."/>
            <person name="Natvig D."/>
            <person name="Lalanne C."/>
            <person name="Gautier V."/>
            <person name="Ament-Velasquez S.L."/>
            <person name="Kruys A."/>
            <person name="Hutchinson M.I."/>
            <person name="Powell A.J."/>
            <person name="Barry K."/>
            <person name="Miller A.N."/>
            <person name="Grigoriev I.V."/>
            <person name="Debuchy R."/>
            <person name="Gladieux P."/>
            <person name="Thoren M.H."/>
            <person name="Johannesson H."/>
        </authorList>
    </citation>
    <scope>NUCLEOTIDE SEQUENCE</scope>
    <source>
        <strain evidence="10">CBS 333.67</strain>
    </source>
</reference>
<dbReference type="GO" id="GO:0008270">
    <property type="term" value="F:zinc ion binding"/>
    <property type="evidence" value="ECO:0007669"/>
    <property type="project" value="UniProtKB-KW"/>
</dbReference>
<dbReference type="EMBL" id="JAUDZG010000008">
    <property type="protein sequence ID" value="KAK3301711.1"/>
    <property type="molecule type" value="Genomic_DNA"/>
</dbReference>
<dbReference type="InterPro" id="IPR051059">
    <property type="entry name" value="VerF-like"/>
</dbReference>
<dbReference type="GeneID" id="87888901"/>
<keyword evidence="5" id="KW-0862">Zinc</keyword>
<evidence type="ECO:0000256" key="5">
    <source>
        <dbReference type="ARBA" id="ARBA00022833"/>
    </source>
</evidence>
<feature type="domain" description="C2H2-type" evidence="9">
    <location>
        <begin position="37"/>
        <end position="69"/>
    </location>
</feature>
<dbReference type="SUPFAM" id="SSF57701">
    <property type="entry name" value="Zn2/Cys6 DNA-binding domain"/>
    <property type="match status" value="1"/>
</dbReference>
<evidence type="ECO:0000256" key="4">
    <source>
        <dbReference type="ARBA" id="ARBA00022771"/>
    </source>
</evidence>
<dbReference type="InterPro" id="IPR036864">
    <property type="entry name" value="Zn2-C6_fun-type_DNA-bd_sf"/>
</dbReference>
<evidence type="ECO:0000259" key="8">
    <source>
        <dbReference type="PROSITE" id="PS50048"/>
    </source>
</evidence>
<proteinExistence type="predicted"/>
<accession>A0AAJ0LXU9</accession>
<dbReference type="SUPFAM" id="SSF57667">
    <property type="entry name" value="beta-beta-alpha zinc fingers"/>
    <property type="match status" value="1"/>
</dbReference>
<evidence type="ECO:0000256" key="3">
    <source>
        <dbReference type="ARBA" id="ARBA00022737"/>
    </source>
</evidence>
<feature type="domain" description="C2H2-type" evidence="9">
    <location>
        <begin position="9"/>
        <end position="36"/>
    </location>
</feature>
<gene>
    <name evidence="10" type="ORF">B0T15DRAFT_544421</name>
</gene>
<dbReference type="GO" id="GO:0005634">
    <property type="term" value="C:nucleus"/>
    <property type="evidence" value="ECO:0007669"/>
    <property type="project" value="UniProtKB-SubCell"/>
</dbReference>
<reference evidence="10" key="1">
    <citation type="journal article" date="2023" name="Mol. Phylogenet. Evol.">
        <title>Genome-scale phylogeny and comparative genomics of the fungal order Sordariales.</title>
        <authorList>
            <person name="Hensen N."/>
            <person name="Bonometti L."/>
            <person name="Westerberg I."/>
            <person name="Brannstrom I.O."/>
            <person name="Guillou S."/>
            <person name="Cros-Aarteil S."/>
            <person name="Calhoun S."/>
            <person name="Haridas S."/>
            <person name="Kuo A."/>
            <person name="Mondo S."/>
            <person name="Pangilinan J."/>
            <person name="Riley R."/>
            <person name="LaButti K."/>
            <person name="Andreopoulos B."/>
            <person name="Lipzen A."/>
            <person name="Chen C."/>
            <person name="Yan M."/>
            <person name="Daum C."/>
            <person name="Ng V."/>
            <person name="Clum A."/>
            <person name="Steindorff A."/>
            <person name="Ohm R.A."/>
            <person name="Martin F."/>
            <person name="Silar P."/>
            <person name="Natvig D.O."/>
            <person name="Lalanne C."/>
            <person name="Gautier V."/>
            <person name="Ament-Velasquez S.L."/>
            <person name="Kruys A."/>
            <person name="Hutchinson M.I."/>
            <person name="Powell A.J."/>
            <person name="Barry K."/>
            <person name="Miller A.N."/>
            <person name="Grigoriev I.V."/>
            <person name="Debuchy R."/>
            <person name="Gladieux P."/>
            <person name="Hiltunen Thoren M."/>
            <person name="Johannesson H."/>
        </authorList>
    </citation>
    <scope>NUCLEOTIDE SEQUENCE</scope>
    <source>
        <strain evidence="10">CBS 333.67</strain>
    </source>
</reference>
<evidence type="ECO:0000313" key="11">
    <source>
        <dbReference type="Proteomes" id="UP001273166"/>
    </source>
</evidence>
<dbReference type="PROSITE" id="PS50157">
    <property type="entry name" value="ZINC_FINGER_C2H2_2"/>
    <property type="match status" value="2"/>
</dbReference>
<dbReference type="CDD" id="cd12148">
    <property type="entry name" value="fungal_TF_MHR"/>
    <property type="match status" value="1"/>
</dbReference>